<gene>
    <name evidence="4" type="ORF">MKW98_026686</name>
</gene>
<keyword evidence="5" id="KW-1185">Reference proteome</keyword>
<dbReference type="CDD" id="cd12087">
    <property type="entry name" value="TM_EGFR-like"/>
    <property type="match status" value="1"/>
</dbReference>
<evidence type="ECO:0000313" key="4">
    <source>
        <dbReference type="EMBL" id="KAI3849772.1"/>
    </source>
</evidence>
<keyword evidence="3" id="KW-0732">Signal</keyword>
<organism evidence="4 5">
    <name type="scientific">Papaver atlanticum</name>
    <dbReference type="NCBI Taxonomy" id="357466"/>
    <lineage>
        <taxon>Eukaryota</taxon>
        <taxon>Viridiplantae</taxon>
        <taxon>Streptophyta</taxon>
        <taxon>Embryophyta</taxon>
        <taxon>Tracheophyta</taxon>
        <taxon>Spermatophyta</taxon>
        <taxon>Magnoliopsida</taxon>
        <taxon>Ranunculales</taxon>
        <taxon>Papaveraceae</taxon>
        <taxon>Papaveroideae</taxon>
        <taxon>Papaver</taxon>
    </lineage>
</organism>
<feature type="signal peptide" evidence="3">
    <location>
        <begin position="1"/>
        <end position="23"/>
    </location>
</feature>
<dbReference type="Proteomes" id="UP001202328">
    <property type="component" value="Unassembled WGS sequence"/>
</dbReference>
<feature type="compositionally biased region" description="Low complexity" evidence="1">
    <location>
        <begin position="77"/>
        <end position="97"/>
    </location>
</feature>
<dbReference type="PANTHER" id="PTHR36721">
    <property type="entry name" value="PROLINE-RICH FAMILY PROTEIN"/>
    <property type="match status" value="1"/>
</dbReference>
<feature type="compositionally biased region" description="Low complexity" evidence="1">
    <location>
        <begin position="106"/>
        <end position="120"/>
    </location>
</feature>
<keyword evidence="2" id="KW-0472">Membrane</keyword>
<name>A0AAD4S049_9MAGN</name>
<evidence type="ECO:0000256" key="3">
    <source>
        <dbReference type="SAM" id="SignalP"/>
    </source>
</evidence>
<sequence>MAMARLSLFLVVLGILLVTDVSCVVDPPTIAPVSRNDSPVSQPPIQNVEAPSPAAAAVLTSPPSPPPSDDVSSKNTSSSPSESPSLSLSSPSPSPESDVGNITKKSSPPSSSSSSSSSISSGNKAGIVVGVLIGAVLVGLGGFVYKKRQDNIRRAHYGSYV</sequence>
<keyword evidence="2" id="KW-1133">Transmembrane helix</keyword>
<feature type="chain" id="PRO_5042166633" evidence="3">
    <location>
        <begin position="24"/>
        <end position="161"/>
    </location>
</feature>
<keyword evidence="2" id="KW-0812">Transmembrane</keyword>
<dbReference type="PANTHER" id="PTHR36721:SF15">
    <property type="entry name" value="EN_SPM-LIKE TRANSPOSON PROTEIN"/>
    <property type="match status" value="1"/>
</dbReference>
<proteinExistence type="predicted"/>
<feature type="compositionally biased region" description="Polar residues" evidence="1">
    <location>
        <begin position="35"/>
        <end position="45"/>
    </location>
</feature>
<comment type="caution">
    <text evidence="4">The sequence shown here is derived from an EMBL/GenBank/DDBJ whole genome shotgun (WGS) entry which is preliminary data.</text>
</comment>
<feature type="compositionally biased region" description="Low complexity" evidence="1">
    <location>
        <begin position="50"/>
        <end position="61"/>
    </location>
</feature>
<accession>A0AAD4S049</accession>
<reference evidence="4" key="1">
    <citation type="submission" date="2022-04" db="EMBL/GenBank/DDBJ databases">
        <title>A functionally conserved STORR gene fusion in Papaver species that diverged 16.8 million years ago.</title>
        <authorList>
            <person name="Catania T."/>
        </authorList>
    </citation>
    <scope>NUCLEOTIDE SEQUENCE</scope>
    <source>
        <strain evidence="4">S-188037</strain>
    </source>
</reference>
<evidence type="ECO:0000313" key="5">
    <source>
        <dbReference type="Proteomes" id="UP001202328"/>
    </source>
</evidence>
<protein>
    <submittedName>
        <fullName evidence="4">Uncharacterized protein</fullName>
    </submittedName>
</protein>
<evidence type="ECO:0000256" key="2">
    <source>
        <dbReference type="SAM" id="Phobius"/>
    </source>
</evidence>
<dbReference type="AlphaFoldDB" id="A0AAD4S049"/>
<evidence type="ECO:0000256" key="1">
    <source>
        <dbReference type="SAM" id="MobiDB-lite"/>
    </source>
</evidence>
<feature type="region of interest" description="Disordered" evidence="1">
    <location>
        <begin position="30"/>
        <end position="120"/>
    </location>
</feature>
<dbReference type="EMBL" id="JAJJMB010016078">
    <property type="protein sequence ID" value="KAI3849772.1"/>
    <property type="molecule type" value="Genomic_DNA"/>
</dbReference>
<feature type="transmembrane region" description="Helical" evidence="2">
    <location>
        <begin position="125"/>
        <end position="145"/>
    </location>
</feature>